<keyword evidence="4" id="KW-1185">Reference proteome</keyword>
<feature type="region of interest" description="Disordered" evidence="1">
    <location>
        <begin position="1"/>
        <end position="22"/>
    </location>
</feature>
<dbReference type="Pfam" id="PF06398">
    <property type="entry name" value="Pex24p"/>
    <property type="match status" value="1"/>
</dbReference>
<evidence type="ECO:0000256" key="1">
    <source>
        <dbReference type="SAM" id="MobiDB-lite"/>
    </source>
</evidence>
<dbReference type="GO" id="GO:0007031">
    <property type="term" value="P:peroxisome organization"/>
    <property type="evidence" value="ECO:0007669"/>
    <property type="project" value="UniProtKB-ARBA"/>
</dbReference>
<dbReference type="Proteomes" id="UP000886523">
    <property type="component" value="Unassembled WGS sequence"/>
</dbReference>
<evidence type="ECO:0000259" key="2">
    <source>
        <dbReference type="Pfam" id="PF06398"/>
    </source>
</evidence>
<dbReference type="EMBL" id="MU129037">
    <property type="protein sequence ID" value="KAF9509356.1"/>
    <property type="molecule type" value="Genomic_DNA"/>
</dbReference>
<protein>
    <recommendedName>
        <fullName evidence="2">TECPR1-like DysF domain-containing protein</fullName>
    </recommendedName>
</protein>
<dbReference type="AlphaFoldDB" id="A0A9P6AR31"/>
<feature type="region of interest" description="Disordered" evidence="1">
    <location>
        <begin position="239"/>
        <end position="261"/>
    </location>
</feature>
<evidence type="ECO:0000313" key="4">
    <source>
        <dbReference type="Proteomes" id="UP000886523"/>
    </source>
</evidence>
<name>A0A9P6AR31_9AGAM</name>
<dbReference type="InterPro" id="IPR010482">
    <property type="entry name" value="TECPR1-like_DysF"/>
</dbReference>
<feature type="region of interest" description="Disordered" evidence="1">
    <location>
        <begin position="38"/>
        <end position="67"/>
    </location>
</feature>
<dbReference type="GO" id="GO:0005778">
    <property type="term" value="C:peroxisomal membrane"/>
    <property type="evidence" value="ECO:0007669"/>
    <property type="project" value="UniProtKB-ARBA"/>
</dbReference>
<evidence type="ECO:0000313" key="3">
    <source>
        <dbReference type="EMBL" id="KAF9509356.1"/>
    </source>
</evidence>
<gene>
    <name evidence="3" type="ORF">BS47DRAFT_161713</name>
</gene>
<sequence length="312" mass="35537">MSQDSLRPVHLTAQHSSDVAKVNSHLAAARKRFRFWSTNKREAQTRRDKPAVPVDLDSESDGEDEQRLRDRIVTQLKRRGTPGTDGAKETVERPPILLVDERAHMIDGTTAQDLYQWAVLYENQRGITLFGMAWYSSRGLLPGDPPAFTIPVEHGNAGPKSMSTPHTLRDFQLPDGTWLWVSKSWLVQMAGNGGSHDGFEYNWCFRKKGWRSFPGFLNTGGWVRRRQWVRLMMRPADLPLGDDSTPGSVQNPDDERNPVWQGNAQDDWVRCRQKLRSIGTDRGKIALWRWWLAHSISLADSKKPVKLTAAEE</sequence>
<organism evidence="3 4">
    <name type="scientific">Hydnum rufescens UP504</name>
    <dbReference type="NCBI Taxonomy" id="1448309"/>
    <lineage>
        <taxon>Eukaryota</taxon>
        <taxon>Fungi</taxon>
        <taxon>Dikarya</taxon>
        <taxon>Basidiomycota</taxon>
        <taxon>Agaricomycotina</taxon>
        <taxon>Agaricomycetes</taxon>
        <taxon>Cantharellales</taxon>
        <taxon>Hydnaceae</taxon>
        <taxon>Hydnum</taxon>
    </lineage>
</organism>
<feature type="domain" description="TECPR1-like DysF" evidence="2">
    <location>
        <begin position="114"/>
        <end position="230"/>
    </location>
</feature>
<feature type="compositionally biased region" description="Basic and acidic residues" evidence="1">
    <location>
        <begin position="39"/>
        <end position="50"/>
    </location>
</feature>
<dbReference type="OrthoDB" id="72441at2759"/>
<comment type="caution">
    <text evidence="3">The sequence shown here is derived from an EMBL/GenBank/DDBJ whole genome shotgun (WGS) entry which is preliminary data.</text>
</comment>
<reference evidence="3" key="1">
    <citation type="journal article" date="2020" name="Nat. Commun.">
        <title>Large-scale genome sequencing of mycorrhizal fungi provides insights into the early evolution of symbiotic traits.</title>
        <authorList>
            <person name="Miyauchi S."/>
            <person name="Kiss E."/>
            <person name="Kuo A."/>
            <person name="Drula E."/>
            <person name="Kohler A."/>
            <person name="Sanchez-Garcia M."/>
            <person name="Morin E."/>
            <person name="Andreopoulos B."/>
            <person name="Barry K.W."/>
            <person name="Bonito G."/>
            <person name="Buee M."/>
            <person name="Carver A."/>
            <person name="Chen C."/>
            <person name="Cichocki N."/>
            <person name="Clum A."/>
            <person name="Culley D."/>
            <person name="Crous P.W."/>
            <person name="Fauchery L."/>
            <person name="Girlanda M."/>
            <person name="Hayes R.D."/>
            <person name="Keri Z."/>
            <person name="LaButti K."/>
            <person name="Lipzen A."/>
            <person name="Lombard V."/>
            <person name="Magnuson J."/>
            <person name="Maillard F."/>
            <person name="Murat C."/>
            <person name="Nolan M."/>
            <person name="Ohm R.A."/>
            <person name="Pangilinan J."/>
            <person name="Pereira M.F."/>
            <person name="Perotto S."/>
            <person name="Peter M."/>
            <person name="Pfister S."/>
            <person name="Riley R."/>
            <person name="Sitrit Y."/>
            <person name="Stielow J.B."/>
            <person name="Szollosi G."/>
            <person name="Zifcakova L."/>
            <person name="Stursova M."/>
            <person name="Spatafora J.W."/>
            <person name="Tedersoo L."/>
            <person name="Vaario L.M."/>
            <person name="Yamada A."/>
            <person name="Yan M."/>
            <person name="Wang P."/>
            <person name="Xu J."/>
            <person name="Bruns T."/>
            <person name="Baldrian P."/>
            <person name="Vilgalys R."/>
            <person name="Dunand C."/>
            <person name="Henrissat B."/>
            <person name="Grigoriev I.V."/>
            <person name="Hibbett D."/>
            <person name="Nagy L.G."/>
            <person name="Martin F.M."/>
        </authorList>
    </citation>
    <scope>NUCLEOTIDE SEQUENCE</scope>
    <source>
        <strain evidence="3">UP504</strain>
    </source>
</reference>
<proteinExistence type="predicted"/>
<accession>A0A9P6AR31</accession>